<evidence type="ECO:0000256" key="11">
    <source>
        <dbReference type="ARBA" id="ARBA00023136"/>
    </source>
</evidence>
<feature type="chain" id="PRO_5046404483" evidence="16">
    <location>
        <begin position="26"/>
        <end position="268"/>
    </location>
</feature>
<evidence type="ECO:0000256" key="10">
    <source>
        <dbReference type="ARBA" id="ARBA00023114"/>
    </source>
</evidence>
<dbReference type="GeneID" id="72479783"/>
<keyword evidence="9" id="KW-0406">Ion transport</keyword>
<evidence type="ECO:0000313" key="20">
    <source>
        <dbReference type="Proteomes" id="UP000216189"/>
    </source>
</evidence>
<keyword evidence="14" id="KW-0449">Lipoprotein</keyword>
<proteinExistence type="inferred from homology"/>
<name>A0ABX4EEH3_SEGBR</name>
<dbReference type="PANTHER" id="PTHR33619:SF3">
    <property type="entry name" value="POLYSACCHARIDE EXPORT PROTEIN GFCE-RELATED"/>
    <property type="match status" value="1"/>
</dbReference>
<keyword evidence="7 16" id="KW-0732">Signal</keyword>
<keyword evidence="15" id="KW-1133">Transmembrane helix</keyword>
<comment type="subcellular location">
    <subcellularLocation>
        <location evidence="1">Cell outer membrane</location>
        <topology evidence="1">Multi-pass membrane protein</topology>
    </subcellularLocation>
</comment>
<keyword evidence="4" id="KW-1134">Transmembrane beta strand</keyword>
<organism evidence="19 20">
    <name type="scientific">Segatella bryantii</name>
    <name type="common">Prevotella bryantii</name>
    <dbReference type="NCBI Taxonomy" id="77095"/>
    <lineage>
        <taxon>Bacteria</taxon>
        <taxon>Pseudomonadati</taxon>
        <taxon>Bacteroidota</taxon>
        <taxon>Bacteroidia</taxon>
        <taxon>Bacteroidales</taxon>
        <taxon>Prevotellaceae</taxon>
        <taxon>Segatella</taxon>
    </lineage>
</organism>
<dbReference type="InterPro" id="IPR054765">
    <property type="entry name" value="SLBB_dom"/>
</dbReference>
<evidence type="ECO:0000256" key="8">
    <source>
        <dbReference type="ARBA" id="ARBA00023047"/>
    </source>
</evidence>
<accession>A0ABX4EEH3</accession>
<feature type="signal peptide" evidence="16">
    <location>
        <begin position="1"/>
        <end position="25"/>
    </location>
</feature>
<dbReference type="EMBL" id="NPJF01000064">
    <property type="protein sequence ID" value="OYP53459.1"/>
    <property type="molecule type" value="Genomic_DNA"/>
</dbReference>
<keyword evidence="6 15" id="KW-0812">Transmembrane</keyword>
<evidence type="ECO:0000256" key="3">
    <source>
        <dbReference type="ARBA" id="ARBA00022448"/>
    </source>
</evidence>
<evidence type="ECO:0000256" key="4">
    <source>
        <dbReference type="ARBA" id="ARBA00022452"/>
    </source>
</evidence>
<evidence type="ECO:0000256" key="16">
    <source>
        <dbReference type="SAM" id="SignalP"/>
    </source>
</evidence>
<protein>
    <submittedName>
        <fullName evidence="19">Sugar transporter</fullName>
    </submittedName>
</protein>
<keyword evidence="12" id="KW-0564">Palmitate</keyword>
<evidence type="ECO:0000259" key="17">
    <source>
        <dbReference type="Pfam" id="PF02563"/>
    </source>
</evidence>
<keyword evidence="5 19" id="KW-0762">Sugar transport</keyword>
<evidence type="ECO:0000256" key="14">
    <source>
        <dbReference type="ARBA" id="ARBA00023288"/>
    </source>
</evidence>
<keyword evidence="13" id="KW-0998">Cell outer membrane</keyword>
<comment type="caution">
    <text evidence="19">The sequence shown here is derived from an EMBL/GenBank/DDBJ whole genome shotgun (WGS) entry which is preliminary data.</text>
</comment>
<dbReference type="Pfam" id="PF22461">
    <property type="entry name" value="SLBB_2"/>
    <property type="match status" value="1"/>
</dbReference>
<evidence type="ECO:0000256" key="9">
    <source>
        <dbReference type="ARBA" id="ARBA00023065"/>
    </source>
</evidence>
<dbReference type="Gene3D" id="3.10.560.10">
    <property type="entry name" value="Outer membrane lipoprotein wza domain like"/>
    <property type="match status" value="1"/>
</dbReference>
<evidence type="ECO:0000256" key="12">
    <source>
        <dbReference type="ARBA" id="ARBA00023139"/>
    </source>
</evidence>
<feature type="domain" description="SLBB" evidence="18">
    <location>
        <begin position="150"/>
        <end position="230"/>
    </location>
</feature>
<dbReference type="InterPro" id="IPR049712">
    <property type="entry name" value="Poly_export"/>
</dbReference>
<dbReference type="PANTHER" id="PTHR33619">
    <property type="entry name" value="POLYSACCHARIDE EXPORT PROTEIN GFCE-RELATED"/>
    <property type="match status" value="1"/>
</dbReference>
<keyword evidence="10" id="KW-0626">Porin</keyword>
<keyword evidence="11 15" id="KW-0472">Membrane</keyword>
<keyword evidence="8" id="KW-0625">Polysaccharide transport</keyword>
<dbReference type="Proteomes" id="UP000216189">
    <property type="component" value="Unassembled WGS sequence"/>
</dbReference>
<comment type="similarity">
    <text evidence="2">Belongs to the BexD/CtrA/VexA family.</text>
</comment>
<feature type="domain" description="Polysaccharide export protein N-terminal" evidence="17">
    <location>
        <begin position="45"/>
        <end position="146"/>
    </location>
</feature>
<evidence type="ECO:0000256" key="13">
    <source>
        <dbReference type="ARBA" id="ARBA00023237"/>
    </source>
</evidence>
<evidence type="ECO:0000256" key="1">
    <source>
        <dbReference type="ARBA" id="ARBA00004571"/>
    </source>
</evidence>
<feature type="transmembrane region" description="Helical" evidence="15">
    <location>
        <begin position="248"/>
        <end position="267"/>
    </location>
</feature>
<evidence type="ECO:0000256" key="7">
    <source>
        <dbReference type="ARBA" id="ARBA00022729"/>
    </source>
</evidence>
<evidence type="ECO:0000256" key="6">
    <source>
        <dbReference type="ARBA" id="ARBA00022692"/>
    </source>
</evidence>
<dbReference type="RefSeq" id="WP_027453455.1">
    <property type="nucleotide sequence ID" value="NZ_BPTR01000001.1"/>
</dbReference>
<dbReference type="InterPro" id="IPR003715">
    <property type="entry name" value="Poly_export_N"/>
</dbReference>
<keyword evidence="20" id="KW-1185">Reference proteome</keyword>
<sequence>MKKQVSFFVAMFTLLLFLNSCSMSRQVAYFQNADEISLAASKMLYDAKIMPKDQLTITVITSDPLASAPFNLSVSNTVGTSGQLGESGGSGFLQAYLVDNNGNINFPVVGRIHVAGLTKTQCEDLIKIKVAPYLASSEKPIVTVRMASYRVTLIGEVSRPGVIPVTTEKMSVIEAIASAGDLTIYGKRNNIMLIREDVNGEKSIHRLNLNDANLINSPYFYLQQNDILYVEPNKVKARSSSIGSTTSIWFSVVGIVTSLSSLLVNIFR</sequence>
<evidence type="ECO:0000256" key="2">
    <source>
        <dbReference type="ARBA" id="ARBA00009450"/>
    </source>
</evidence>
<evidence type="ECO:0000313" key="19">
    <source>
        <dbReference type="EMBL" id="OYP53459.1"/>
    </source>
</evidence>
<evidence type="ECO:0000256" key="5">
    <source>
        <dbReference type="ARBA" id="ARBA00022597"/>
    </source>
</evidence>
<reference evidence="19 20" key="1">
    <citation type="submission" date="2017-08" db="EMBL/GenBank/DDBJ databases">
        <title>Comparative genomics of non-oral Prevotella species.</title>
        <authorList>
            <person name="Accetto T."/>
            <person name="Nograsek B."/>
            <person name="Avgustin G."/>
        </authorList>
    </citation>
    <scope>NUCLEOTIDE SEQUENCE [LARGE SCALE GENOMIC DNA]</scope>
    <source>
        <strain evidence="19 20">TC1-1</strain>
    </source>
</reference>
<gene>
    <name evidence="19" type="ORF">CIK91_12420</name>
</gene>
<evidence type="ECO:0000259" key="18">
    <source>
        <dbReference type="Pfam" id="PF22461"/>
    </source>
</evidence>
<evidence type="ECO:0000256" key="15">
    <source>
        <dbReference type="SAM" id="Phobius"/>
    </source>
</evidence>
<keyword evidence="3" id="KW-0813">Transport</keyword>
<dbReference type="Pfam" id="PF02563">
    <property type="entry name" value="Poly_export"/>
    <property type="match status" value="1"/>
</dbReference>